<evidence type="ECO:0000259" key="1">
    <source>
        <dbReference type="Pfam" id="PF13477"/>
    </source>
</evidence>
<dbReference type="EMBL" id="UINC01200678">
    <property type="protein sequence ID" value="SVE19675.1"/>
    <property type="molecule type" value="Genomic_DNA"/>
</dbReference>
<feature type="domain" description="Glycosyltransferase subfamily 4-like N-terminal" evidence="1">
    <location>
        <begin position="10"/>
        <end position="131"/>
    </location>
</feature>
<evidence type="ECO:0000313" key="2">
    <source>
        <dbReference type="EMBL" id="SVE19675.1"/>
    </source>
</evidence>
<sequence length="221" mass="24862">MSDNTKQLRVFFVFTSASFFLSHFLSRAKDLIKNGYSVSLVGTLDCKLNEISKHGIDFYELKISRRSLSPLASLETCIDLFKILKKHKPDIVHNVAWKPIIFSSVVAKLVGISFIVNAPVGKGFFFTDNSVLVKFLRFSVTILLKIFLNPPNSFVVVENKGHLSELLEKHFIKAERSFLIRGAGVDINLFKATEEPELPVRLTLVSRMLWGKGVGEFVDAV</sequence>
<dbReference type="AlphaFoldDB" id="A0A383BJY0"/>
<dbReference type="Pfam" id="PF13477">
    <property type="entry name" value="Glyco_trans_4_2"/>
    <property type="match status" value="1"/>
</dbReference>
<protein>
    <recommendedName>
        <fullName evidence="1">Glycosyltransferase subfamily 4-like N-terminal domain-containing protein</fullName>
    </recommendedName>
</protein>
<reference evidence="2" key="1">
    <citation type="submission" date="2018-05" db="EMBL/GenBank/DDBJ databases">
        <authorList>
            <person name="Lanie J.A."/>
            <person name="Ng W.-L."/>
            <person name="Kazmierczak K.M."/>
            <person name="Andrzejewski T.M."/>
            <person name="Davidsen T.M."/>
            <person name="Wayne K.J."/>
            <person name="Tettelin H."/>
            <person name="Glass J.I."/>
            <person name="Rusch D."/>
            <person name="Podicherti R."/>
            <person name="Tsui H.-C.T."/>
            <person name="Winkler M.E."/>
        </authorList>
    </citation>
    <scope>NUCLEOTIDE SEQUENCE</scope>
</reference>
<dbReference type="InterPro" id="IPR028098">
    <property type="entry name" value="Glyco_trans_4-like_N"/>
</dbReference>
<proteinExistence type="predicted"/>
<name>A0A383BJY0_9ZZZZ</name>
<dbReference type="Gene3D" id="3.40.50.2000">
    <property type="entry name" value="Glycogen Phosphorylase B"/>
    <property type="match status" value="2"/>
</dbReference>
<organism evidence="2">
    <name type="scientific">marine metagenome</name>
    <dbReference type="NCBI Taxonomy" id="408172"/>
    <lineage>
        <taxon>unclassified sequences</taxon>
        <taxon>metagenomes</taxon>
        <taxon>ecological metagenomes</taxon>
    </lineage>
</organism>
<feature type="non-terminal residue" evidence="2">
    <location>
        <position position="221"/>
    </location>
</feature>
<gene>
    <name evidence="2" type="ORF">METZ01_LOCUS472529</name>
</gene>
<dbReference type="SUPFAM" id="SSF53756">
    <property type="entry name" value="UDP-Glycosyltransferase/glycogen phosphorylase"/>
    <property type="match status" value="1"/>
</dbReference>
<accession>A0A383BJY0</accession>